<evidence type="ECO:0000313" key="1">
    <source>
        <dbReference type="EMBL" id="CAB1458610.1"/>
    </source>
</evidence>
<accession>A0A9N7ZBU9</accession>
<dbReference type="Proteomes" id="UP001153269">
    <property type="component" value="Unassembled WGS sequence"/>
</dbReference>
<name>A0A9N7ZBU9_PLEPL</name>
<organism evidence="1 2">
    <name type="scientific">Pleuronectes platessa</name>
    <name type="common">European plaice</name>
    <dbReference type="NCBI Taxonomy" id="8262"/>
    <lineage>
        <taxon>Eukaryota</taxon>
        <taxon>Metazoa</taxon>
        <taxon>Chordata</taxon>
        <taxon>Craniata</taxon>
        <taxon>Vertebrata</taxon>
        <taxon>Euteleostomi</taxon>
        <taxon>Actinopterygii</taxon>
        <taxon>Neopterygii</taxon>
        <taxon>Teleostei</taxon>
        <taxon>Neoteleostei</taxon>
        <taxon>Acanthomorphata</taxon>
        <taxon>Carangaria</taxon>
        <taxon>Pleuronectiformes</taxon>
        <taxon>Pleuronectoidei</taxon>
        <taxon>Pleuronectidae</taxon>
        <taxon>Pleuronectes</taxon>
    </lineage>
</organism>
<dbReference type="AlphaFoldDB" id="A0A9N7ZBU9"/>
<protein>
    <submittedName>
        <fullName evidence="1">Uncharacterized protein</fullName>
    </submittedName>
</protein>
<dbReference type="EMBL" id="CADEAL010004395">
    <property type="protein sequence ID" value="CAB1458610.1"/>
    <property type="molecule type" value="Genomic_DNA"/>
</dbReference>
<comment type="caution">
    <text evidence="1">The sequence shown here is derived from an EMBL/GenBank/DDBJ whole genome shotgun (WGS) entry which is preliminary data.</text>
</comment>
<reference evidence="1" key="1">
    <citation type="submission" date="2020-03" db="EMBL/GenBank/DDBJ databases">
        <authorList>
            <person name="Weist P."/>
        </authorList>
    </citation>
    <scope>NUCLEOTIDE SEQUENCE</scope>
</reference>
<proteinExistence type="predicted"/>
<keyword evidence="2" id="KW-1185">Reference proteome</keyword>
<evidence type="ECO:0000313" key="2">
    <source>
        <dbReference type="Proteomes" id="UP001153269"/>
    </source>
</evidence>
<sequence length="114" mass="12622">MPVFASGLFSFPAGHICVNKQNRHKQNRHSHSRLLYVTLCDTDTVLPHSQGHAIIIAASDSIMIQFYLLHRGQELPEAFTRESISPGRLTGKSTLQVDGMDGLTGSLFCQTLEQ</sequence>
<gene>
    <name evidence="1" type="ORF">PLEPLA_LOCUS46440</name>
</gene>